<evidence type="ECO:0000256" key="3">
    <source>
        <dbReference type="ARBA" id="ARBA00005232"/>
    </source>
</evidence>
<dbReference type="Gene3D" id="1.10.275.20">
    <property type="entry name" value="Choline/Carnitine o-acyltransferase"/>
    <property type="match status" value="1"/>
</dbReference>
<evidence type="ECO:0000256" key="6">
    <source>
        <dbReference type="ARBA" id="ARBA00022692"/>
    </source>
</evidence>
<evidence type="ECO:0000256" key="9">
    <source>
        <dbReference type="ARBA" id="ARBA00023098"/>
    </source>
</evidence>
<evidence type="ECO:0000256" key="2">
    <source>
        <dbReference type="ARBA" id="ARBA00005005"/>
    </source>
</evidence>
<comment type="subcellular location">
    <subcellularLocation>
        <location evidence="1">Membrane</location>
        <topology evidence="1">Multi-pass membrane protein</topology>
    </subcellularLocation>
</comment>
<keyword evidence="5" id="KW-0808">Transferase</keyword>
<evidence type="ECO:0000259" key="15">
    <source>
        <dbReference type="Pfam" id="PF16484"/>
    </source>
</evidence>
<feature type="transmembrane region" description="Helical" evidence="13">
    <location>
        <begin position="91"/>
        <end position="116"/>
    </location>
</feature>
<feature type="transmembrane region" description="Helical" evidence="13">
    <location>
        <begin position="61"/>
        <end position="79"/>
    </location>
</feature>
<evidence type="ECO:0000256" key="5">
    <source>
        <dbReference type="ARBA" id="ARBA00022679"/>
    </source>
</evidence>
<dbReference type="InterPro" id="IPR032476">
    <property type="entry name" value="CPT_N"/>
</dbReference>
<gene>
    <name evidence="16" type="ORF">FBUS_05238</name>
</gene>
<dbReference type="PANTHER" id="PTHR22589">
    <property type="entry name" value="CARNITINE O-ACYLTRANSFERASE"/>
    <property type="match status" value="1"/>
</dbReference>
<comment type="catalytic activity">
    <reaction evidence="12">
        <text>4,8-dimethylnonanoyl-CoA + (R)-carnitine = O-4,8-dimethylnonanoyl-(R)-carnitine + CoA</text>
        <dbReference type="Rhea" id="RHEA:44860"/>
        <dbReference type="ChEBI" id="CHEBI:16347"/>
        <dbReference type="ChEBI" id="CHEBI:57287"/>
        <dbReference type="ChEBI" id="CHEBI:77061"/>
        <dbReference type="ChEBI" id="CHEBI:84654"/>
    </reaction>
</comment>
<evidence type="ECO:0000313" key="17">
    <source>
        <dbReference type="Proteomes" id="UP000728185"/>
    </source>
</evidence>
<dbReference type="GO" id="GO:0016020">
    <property type="term" value="C:membrane"/>
    <property type="evidence" value="ECO:0007669"/>
    <property type="project" value="UniProtKB-SubCell"/>
</dbReference>
<evidence type="ECO:0000313" key="16">
    <source>
        <dbReference type="EMBL" id="KAA0201179.1"/>
    </source>
</evidence>
<reference evidence="16" key="1">
    <citation type="submission" date="2019-05" db="EMBL/GenBank/DDBJ databases">
        <title>Annotation for the trematode Fasciolopsis buski.</title>
        <authorList>
            <person name="Choi Y.-J."/>
        </authorList>
    </citation>
    <scope>NUCLEOTIDE SEQUENCE</scope>
    <source>
        <strain evidence="16">HT</strain>
        <tissue evidence="16">Whole worm</tissue>
    </source>
</reference>
<dbReference type="Pfam" id="PF16484">
    <property type="entry name" value="CPT_N"/>
    <property type="match status" value="1"/>
</dbReference>
<evidence type="ECO:0000256" key="8">
    <source>
        <dbReference type="ARBA" id="ARBA00022989"/>
    </source>
</evidence>
<keyword evidence="10 13" id="KW-0472">Membrane</keyword>
<protein>
    <submittedName>
        <fullName evidence="16">Carnitine O-palmitoyltransferase 1 liver isoform</fullName>
    </submittedName>
</protein>
<evidence type="ECO:0000259" key="14">
    <source>
        <dbReference type="Pfam" id="PF00755"/>
    </source>
</evidence>
<dbReference type="Gene3D" id="6.10.250.1760">
    <property type="match status" value="1"/>
</dbReference>
<dbReference type="OrthoDB" id="240216at2759"/>
<dbReference type="Proteomes" id="UP000728185">
    <property type="component" value="Unassembled WGS sequence"/>
</dbReference>
<dbReference type="Gene3D" id="3.30.559.70">
    <property type="entry name" value="Choline/Carnitine o-acyltransferase, domain 2"/>
    <property type="match status" value="1"/>
</dbReference>
<dbReference type="AlphaFoldDB" id="A0A8E0VM33"/>
<dbReference type="Gene3D" id="3.30.559.10">
    <property type="entry name" value="Chloramphenicol acetyltransferase-like domain"/>
    <property type="match status" value="2"/>
</dbReference>
<keyword evidence="8 13" id="KW-1133">Transmembrane helix</keyword>
<evidence type="ECO:0000256" key="4">
    <source>
        <dbReference type="ARBA" id="ARBA00022448"/>
    </source>
</evidence>
<keyword evidence="17" id="KW-1185">Reference proteome</keyword>
<organism evidence="16 17">
    <name type="scientific">Fasciolopsis buskii</name>
    <dbReference type="NCBI Taxonomy" id="27845"/>
    <lineage>
        <taxon>Eukaryota</taxon>
        <taxon>Metazoa</taxon>
        <taxon>Spiralia</taxon>
        <taxon>Lophotrochozoa</taxon>
        <taxon>Platyhelminthes</taxon>
        <taxon>Trematoda</taxon>
        <taxon>Digenea</taxon>
        <taxon>Plagiorchiida</taxon>
        <taxon>Echinostomata</taxon>
        <taxon>Echinostomatoidea</taxon>
        <taxon>Fasciolidae</taxon>
        <taxon>Fasciolopsis</taxon>
    </lineage>
</organism>
<dbReference type="GO" id="GO:0004095">
    <property type="term" value="F:carnitine O-palmitoyltransferase activity"/>
    <property type="evidence" value="ECO:0007669"/>
    <property type="project" value="TreeGrafter"/>
</dbReference>
<dbReference type="GO" id="GO:0005739">
    <property type="term" value="C:mitochondrion"/>
    <property type="evidence" value="ECO:0007669"/>
    <property type="project" value="TreeGrafter"/>
</dbReference>
<dbReference type="GO" id="GO:0009437">
    <property type="term" value="P:carnitine metabolic process"/>
    <property type="evidence" value="ECO:0007669"/>
    <property type="project" value="TreeGrafter"/>
</dbReference>
<dbReference type="InterPro" id="IPR000542">
    <property type="entry name" value="Carn_acyl_trans"/>
</dbReference>
<dbReference type="Pfam" id="PF00755">
    <property type="entry name" value="Carn_acyltransf"/>
    <property type="match status" value="2"/>
</dbReference>
<dbReference type="GO" id="GO:0006635">
    <property type="term" value="P:fatty acid beta-oxidation"/>
    <property type="evidence" value="ECO:0007669"/>
    <property type="project" value="UniProtKB-UniPathway"/>
</dbReference>
<keyword evidence="4" id="KW-0813">Transport</keyword>
<keyword evidence="9" id="KW-0443">Lipid metabolism</keyword>
<feature type="domain" description="Choline/carnitine acyltransferase" evidence="14">
    <location>
        <begin position="469"/>
        <end position="601"/>
    </location>
</feature>
<dbReference type="UniPathway" id="UPA00659"/>
<keyword evidence="7" id="KW-0276">Fatty acid metabolism</keyword>
<keyword evidence="6 13" id="KW-0812">Transmembrane</keyword>
<evidence type="ECO:0000256" key="13">
    <source>
        <dbReference type="SAM" id="Phobius"/>
    </source>
</evidence>
<comment type="caution">
    <text evidence="16">The sequence shown here is derived from an EMBL/GenBank/DDBJ whole genome shotgun (WGS) entry which is preliminary data.</text>
</comment>
<dbReference type="SUPFAM" id="SSF52777">
    <property type="entry name" value="CoA-dependent acyltransferases"/>
    <property type="match status" value="2"/>
</dbReference>
<evidence type="ECO:0000256" key="10">
    <source>
        <dbReference type="ARBA" id="ARBA00023136"/>
    </source>
</evidence>
<evidence type="ECO:0000256" key="7">
    <source>
        <dbReference type="ARBA" id="ARBA00022832"/>
    </source>
</evidence>
<dbReference type="InterPro" id="IPR042572">
    <property type="entry name" value="Carn_acyl_trans_N"/>
</dbReference>
<dbReference type="PANTHER" id="PTHR22589:SF31">
    <property type="entry name" value="CARNITINE O-PALMITOYLTRANSFERASE"/>
    <property type="match status" value="1"/>
</dbReference>
<keyword evidence="11" id="KW-0012">Acyltransferase</keyword>
<sequence length="643" mass="73493">MAEAHAAVAFSFTVSSEGISVDINRQAAGVLRKSGTRALKKRIARFKNSLYNQVYPFHPSSWFYFAFGVFGATYLGYDYKKSPLPYIEEFLIRYLGLLRCYHVPACLIFSLMLWFVGSMINQLCLRALLGYTGWMYLPRNVKSLKVALWSKAVQFFKSRHPRLYGYQYSLPALPLPRLKDTISKCMLSVKHLKTPEEYDELVRGADMFLRGPGPKLQIYLCIKTWITSNYVSDWWEEYIYLAGRDPIMSNSNFYGLEWMRTRPIRPTQAASAAMITYLMCQVRRQLIREEIPPIQINNLIPLCSWQYERVFNTTRIPCVNKDKLVHLPDSTHIAALYRGCYYRCPVVVEGRQLTAAELEHVVSTRNIPGEYQKSFVTYSLFRADAPIISHVCEIVTVSECEGIDRRSPGLQYCIEVIESSLAIAQNLANAIDLVVMSFSDYGRCFIKRAGYSPDAYIQMALQVAYYLADERTSLFKVATDRHQLLTRDAISVAFSCVCHSVRCVFCCSPQLKSCWHLSLQILSEPWRLSTSQTPTNQTLKMTLPPTHPDSNRIYGGGFGPVDKHGYGVSYIFSMENSVCFHVSSRHDCTKTSSKHFMENIVRSMHLIRDTLVASSKKSLPDRLWTDKDVNIHGNICPRPLVVV</sequence>
<comment type="pathway">
    <text evidence="2">Lipid metabolism; fatty acid beta-oxidation.</text>
</comment>
<dbReference type="InterPro" id="IPR023213">
    <property type="entry name" value="CAT-like_dom_sf"/>
</dbReference>
<proteinExistence type="inferred from homology"/>
<dbReference type="EMBL" id="LUCM01000056">
    <property type="protein sequence ID" value="KAA0201179.1"/>
    <property type="molecule type" value="Genomic_DNA"/>
</dbReference>
<evidence type="ECO:0000256" key="12">
    <source>
        <dbReference type="ARBA" id="ARBA00048999"/>
    </source>
</evidence>
<name>A0A8E0VM33_9TREM</name>
<dbReference type="InterPro" id="IPR039551">
    <property type="entry name" value="Cho/carn_acyl_trans"/>
</dbReference>
<dbReference type="InterPro" id="IPR042231">
    <property type="entry name" value="Cho/carn_acyl_trans_2"/>
</dbReference>
<evidence type="ECO:0000256" key="11">
    <source>
        <dbReference type="ARBA" id="ARBA00023315"/>
    </source>
</evidence>
<comment type="similarity">
    <text evidence="3">Belongs to the carnitine/choline acetyltransferase family.</text>
</comment>
<feature type="domain" description="Carnitine O-palmitoyltransferase N-terminal" evidence="15">
    <location>
        <begin position="1"/>
        <end position="47"/>
    </location>
</feature>
<feature type="domain" description="Choline/carnitine acyltransferase" evidence="14">
    <location>
        <begin position="173"/>
        <end position="360"/>
    </location>
</feature>
<accession>A0A8E0VM33</accession>
<evidence type="ECO:0000256" key="1">
    <source>
        <dbReference type="ARBA" id="ARBA00004141"/>
    </source>
</evidence>